<evidence type="ECO:0000256" key="6">
    <source>
        <dbReference type="ARBA" id="ARBA00023157"/>
    </source>
</evidence>
<keyword evidence="11" id="KW-1185">Reference proteome</keyword>
<evidence type="ECO:0000313" key="11">
    <source>
        <dbReference type="Proteomes" id="UP001217089"/>
    </source>
</evidence>
<dbReference type="Proteomes" id="UP001217089">
    <property type="component" value="Unassembled WGS sequence"/>
</dbReference>
<dbReference type="Gene3D" id="2.40.10.10">
    <property type="entry name" value="Trypsin-like serine proteases"/>
    <property type="match status" value="1"/>
</dbReference>
<dbReference type="PANTHER" id="PTHR24264:SF65">
    <property type="entry name" value="SRCR DOMAIN-CONTAINING PROTEIN"/>
    <property type="match status" value="1"/>
</dbReference>
<keyword evidence="6" id="KW-1015">Disulfide bond</keyword>
<evidence type="ECO:0000256" key="3">
    <source>
        <dbReference type="ARBA" id="ARBA00022670"/>
    </source>
</evidence>
<evidence type="ECO:0000256" key="5">
    <source>
        <dbReference type="ARBA" id="ARBA00022825"/>
    </source>
</evidence>
<evidence type="ECO:0000256" key="8">
    <source>
        <dbReference type="SAM" id="MobiDB-lite"/>
    </source>
</evidence>
<protein>
    <recommendedName>
        <fullName evidence="9">Peptidase S1 domain-containing protein</fullName>
    </recommendedName>
</protein>
<proteinExistence type="predicted"/>
<dbReference type="Pfam" id="PF00089">
    <property type="entry name" value="Trypsin"/>
    <property type="match status" value="1"/>
</dbReference>
<keyword evidence="3 7" id="KW-0645">Protease</keyword>
<comment type="subcellular location">
    <subcellularLocation>
        <location evidence="1">Secreted</location>
    </subcellularLocation>
</comment>
<dbReference type="InterPro" id="IPR043504">
    <property type="entry name" value="Peptidase_S1_PA_chymotrypsin"/>
</dbReference>
<dbReference type="InterPro" id="IPR000884">
    <property type="entry name" value="TSP1_rpt"/>
</dbReference>
<keyword evidence="4 7" id="KW-0378">Hydrolase</keyword>
<evidence type="ECO:0000259" key="9">
    <source>
        <dbReference type="PROSITE" id="PS50240"/>
    </source>
</evidence>
<dbReference type="InterPro" id="IPR033116">
    <property type="entry name" value="TRYPSIN_SER"/>
</dbReference>
<feature type="compositionally biased region" description="Polar residues" evidence="8">
    <location>
        <begin position="1"/>
        <end position="10"/>
    </location>
</feature>
<dbReference type="CDD" id="cd00190">
    <property type="entry name" value="Tryp_SPc"/>
    <property type="match status" value="1"/>
</dbReference>
<dbReference type="PROSITE" id="PS00134">
    <property type="entry name" value="TRYPSIN_HIS"/>
    <property type="match status" value="1"/>
</dbReference>
<reference evidence="10 11" key="1">
    <citation type="submission" date="2022-12" db="EMBL/GenBank/DDBJ databases">
        <title>Chromosome-level genome of Tegillarca granosa.</title>
        <authorList>
            <person name="Kim J."/>
        </authorList>
    </citation>
    <scope>NUCLEOTIDE SEQUENCE [LARGE SCALE GENOMIC DNA]</scope>
    <source>
        <strain evidence="10">Teg-2019</strain>
        <tissue evidence="10">Adductor muscle</tissue>
    </source>
</reference>
<evidence type="ECO:0000256" key="4">
    <source>
        <dbReference type="ARBA" id="ARBA00022801"/>
    </source>
</evidence>
<name>A0ABQ9FNQ6_TEGGR</name>
<evidence type="ECO:0000256" key="7">
    <source>
        <dbReference type="RuleBase" id="RU363034"/>
    </source>
</evidence>
<dbReference type="PANTHER" id="PTHR24264">
    <property type="entry name" value="TRYPSIN-RELATED"/>
    <property type="match status" value="1"/>
</dbReference>
<keyword evidence="5 7" id="KW-0720">Serine protease</keyword>
<keyword evidence="2" id="KW-0964">Secreted</keyword>
<dbReference type="PROSITE" id="PS00135">
    <property type="entry name" value="TRYPSIN_SER"/>
    <property type="match status" value="1"/>
</dbReference>
<evidence type="ECO:0000256" key="2">
    <source>
        <dbReference type="ARBA" id="ARBA00022525"/>
    </source>
</evidence>
<dbReference type="InterPro" id="IPR009003">
    <property type="entry name" value="Peptidase_S1_PA"/>
</dbReference>
<feature type="region of interest" description="Disordered" evidence="8">
    <location>
        <begin position="1"/>
        <end position="26"/>
    </location>
</feature>
<dbReference type="SUPFAM" id="SSF50494">
    <property type="entry name" value="Trypsin-like serine proteases"/>
    <property type="match status" value="1"/>
</dbReference>
<dbReference type="EMBL" id="JARBDR010000214">
    <property type="protein sequence ID" value="KAJ8318903.1"/>
    <property type="molecule type" value="Genomic_DNA"/>
</dbReference>
<sequence length="425" mass="48663">ADVGKSNPQAAKNDLGDSGRKQLNNSTTNLHDKMFCNNYSEWTSWGRCSKSCQQSRKRKCKKPESCGRSFFKEKRPCKKRRGGCPLFSYIIFGSNRKNRKNMYDMFYKPWSSWSPCSSACKSRRRRKCMKPTVCSRNGYLEEEKTCKSAKNSKCLKMYTFETNLYQEDHEVKKDKNSTLDHLNEICGYKPNTGNYRALLLNSRSKHFCGGTLIAPRWVLTAAHCIRKKGRPRKVVVRIREHITSVVEGTEEDIKVEQDFPHPNFDYSTVINDIALLKLTKAVERNDITDFACLPTKGPKIHRRKLCKIIGWGKIKMTNLKGSEILQEADVPIIKKKKCKRAFNDFTITNTQICAGYKKGGIDTCTGDSGGPLLCPLVDSKNNTKRWYVTGVTSYGDECGQKGKYGIYTNVFRYIRWIKEVISNNS</sequence>
<evidence type="ECO:0000313" key="10">
    <source>
        <dbReference type="EMBL" id="KAJ8318903.1"/>
    </source>
</evidence>
<feature type="non-terminal residue" evidence="10">
    <location>
        <position position="1"/>
    </location>
</feature>
<dbReference type="InterPro" id="IPR050127">
    <property type="entry name" value="Serine_Proteases_S1"/>
</dbReference>
<dbReference type="SMART" id="SM00020">
    <property type="entry name" value="Tryp_SPc"/>
    <property type="match status" value="1"/>
</dbReference>
<dbReference type="InterPro" id="IPR018114">
    <property type="entry name" value="TRYPSIN_HIS"/>
</dbReference>
<evidence type="ECO:0000256" key="1">
    <source>
        <dbReference type="ARBA" id="ARBA00004613"/>
    </source>
</evidence>
<organism evidence="10 11">
    <name type="scientific">Tegillarca granosa</name>
    <name type="common">Malaysian cockle</name>
    <name type="synonym">Anadara granosa</name>
    <dbReference type="NCBI Taxonomy" id="220873"/>
    <lineage>
        <taxon>Eukaryota</taxon>
        <taxon>Metazoa</taxon>
        <taxon>Spiralia</taxon>
        <taxon>Lophotrochozoa</taxon>
        <taxon>Mollusca</taxon>
        <taxon>Bivalvia</taxon>
        <taxon>Autobranchia</taxon>
        <taxon>Pteriomorphia</taxon>
        <taxon>Arcoida</taxon>
        <taxon>Arcoidea</taxon>
        <taxon>Arcidae</taxon>
        <taxon>Tegillarca</taxon>
    </lineage>
</organism>
<feature type="domain" description="Peptidase S1" evidence="9">
    <location>
        <begin position="185"/>
        <end position="422"/>
    </location>
</feature>
<dbReference type="InterPro" id="IPR001254">
    <property type="entry name" value="Trypsin_dom"/>
</dbReference>
<dbReference type="PROSITE" id="PS50240">
    <property type="entry name" value="TRYPSIN_DOM"/>
    <property type="match status" value="1"/>
</dbReference>
<dbReference type="SMART" id="SM00209">
    <property type="entry name" value="TSP1"/>
    <property type="match status" value="2"/>
</dbReference>
<dbReference type="PROSITE" id="PS50092">
    <property type="entry name" value="TSP1"/>
    <property type="match status" value="2"/>
</dbReference>
<dbReference type="PRINTS" id="PR00722">
    <property type="entry name" value="CHYMOTRYPSIN"/>
</dbReference>
<dbReference type="InterPro" id="IPR001314">
    <property type="entry name" value="Peptidase_S1A"/>
</dbReference>
<gene>
    <name evidence="10" type="ORF">KUTeg_003994</name>
</gene>
<accession>A0ABQ9FNQ6</accession>
<comment type="caution">
    <text evidence="10">The sequence shown here is derived from an EMBL/GenBank/DDBJ whole genome shotgun (WGS) entry which is preliminary data.</text>
</comment>